<organism evidence="2 3">
    <name type="scientific">Pleurodeles waltl</name>
    <name type="common">Iberian ribbed newt</name>
    <dbReference type="NCBI Taxonomy" id="8319"/>
    <lineage>
        <taxon>Eukaryota</taxon>
        <taxon>Metazoa</taxon>
        <taxon>Chordata</taxon>
        <taxon>Craniata</taxon>
        <taxon>Vertebrata</taxon>
        <taxon>Euteleostomi</taxon>
        <taxon>Amphibia</taxon>
        <taxon>Batrachia</taxon>
        <taxon>Caudata</taxon>
        <taxon>Salamandroidea</taxon>
        <taxon>Salamandridae</taxon>
        <taxon>Pleurodelinae</taxon>
        <taxon>Pleurodeles</taxon>
    </lineage>
</organism>
<dbReference type="Proteomes" id="UP001066276">
    <property type="component" value="Chromosome 7"/>
</dbReference>
<reference evidence="2" key="1">
    <citation type="journal article" date="2022" name="bioRxiv">
        <title>Sequencing and chromosome-scale assembly of the giantPleurodeles waltlgenome.</title>
        <authorList>
            <person name="Brown T."/>
            <person name="Elewa A."/>
            <person name="Iarovenko S."/>
            <person name="Subramanian E."/>
            <person name="Araus A.J."/>
            <person name="Petzold A."/>
            <person name="Susuki M."/>
            <person name="Suzuki K.-i.T."/>
            <person name="Hayashi T."/>
            <person name="Toyoda A."/>
            <person name="Oliveira C."/>
            <person name="Osipova E."/>
            <person name="Leigh N.D."/>
            <person name="Simon A."/>
            <person name="Yun M.H."/>
        </authorList>
    </citation>
    <scope>NUCLEOTIDE SEQUENCE</scope>
    <source>
        <strain evidence="2">20211129_DDA</strain>
        <tissue evidence="2">Liver</tissue>
    </source>
</reference>
<keyword evidence="1" id="KW-0812">Transmembrane</keyword>
<evidence type="ECO:0000313" key="2">
    <source>
        <dbReference type="EMBL" id="KAJ1125868.1"/>
    </source>
</evidence>
<protein>
    <submittedName>
        <fullName evidence="2">Uncharacterized protein</fullName>
    </submittedName>
</protein>
<gene>
    <name evidence="2" type="ORF">NDU88_004283</name>
</gene>
<keyword evidence="1" id="KW-0472">Membrane</keyword>
<dbReference type="EMBL" id="JANPWB010000011">
    <property type="protein sequence ID" value="KAJ1125868.1"/>
    <property type="molecule type" value="Genomic_DNA"/>
</dbReference>
<keyword evidence="1" id="KW-1133">Transmembrane helix</keyword>
<name>A0AAV7PH04_PLEWA</name>
<evidence type="ECO:0000256" key="1">
    <source>
        <dbReference type="SAM" id="Phobius"/>
    </source>
</evidence>
<dbReference type="AlphaFoldDB" id="A0AAV7PH04"/>
<proteinExistence type="predicted"/>
<feature type="transmembrane region" description="Helical" evidence="1">
    <location>
        <begin position="76"/>
        <end position="97"/>
    </location>
</feature>
<feature type="transmembrane region" description="Helical" evidence="1">
    <location>
        <begin position="36"/>
        <end position="64"/>
    </location>
</feature>
<comment type="caution">
    <text evidence="2">The sequence shown here is derived from an EMBL/GenBank/DDBJ whole genome shotgun (WGS) entry which is preliminary data.</text>
</comment>
<evidence type="ECO:0000313" key="3">
    <source>
        <dbReference type="Proteomes" id="UP001066276"/>
    </source>
</evidence>
<accession>A0AAV7PH04</accession>
<keyword evidence="3" id="KW-1185">Reference proteome</keyword>
<sequence>MRRARSIGKKNTLAGSGCVRPTVVVAGVSPNAGPVAFPALVAAVATDIVSVILVTAVTAMVVAALEDEVAFIEASLAAVATYAVVEAIVTAVVPALMV</sequence>